<feature type="compositionally biased region" description="Low complexity" evidence="1">
    <location>
        <begin position="350"/>
        <end position="367"/>
    </location>
</feature>
<reference evidence="2 3" key="1">
    <citation type="journal article" date="2018" name="Nat. Ecol. Evol.">
        <title>Pezizomycetes genomes reveal the molecular basis of ectomycorrhizal truffle lifestyle.</title>
        <authorList>
            <person name="Murat C."/>
            <person name="Payen T."/>
            <person name="Noel B."/>
            <person name="Kuo A."/>
            <person name="Morin E."/>
            <person name="Chen J."/>
            <person name="Kohler A."/>
            <person name="Krizsan K."/>
            <person name="Balestrini R."/>
            <person name="Da Silva C."/>
            <person name="Montanini B."/>
            <person name="Hainaut M."/>
            <person name="Levati E."/>
            <person name="Barry K.W."/>
            <person name="Belfiori B."/>
            <person name="Cichocki N."/>
            <person name="Clum A."/>
            <person name="Dockter R.B."/>
            <person name="Fauchery L."/>
            <person name="Guy J."/>
            <person name="Iotti M."/>
            <person name="Le Tacon F."/>
            <person name="Lindquist E.A."/>
            <person name="Lipzen A."/>
            <person name="Malagnac F."/>
            <person name="Mello A."/>
            <person name="Molinier V."/>
            <person name="Miyauchi S."/>
            <person name="Poulain J."/>
            <person name="Riccioni C."/>
            <person name="Rubini A."/>
            <person name="Sitrit Y."/>
            <person name="Splivallo R."/>
            <person name="Traeger S."/>
            <person name="Wang M."/>
            <person name="Zifcakova L."/>
            <person name="Wipf D."/>
            <person name="Zambonelli A."/>
            <person name="Paolocci F."/>
            <person name="Nowrousian M."/>
            <person name="Ottonello S."/>
            <person name="Baldrian P."/>
            <person name="Spatafora J.W."/>
            <person name="Henrissat B."/>
            <person name="Nagy L.G."/>
            <person name="Aury J.M."/>
            <person name="Wincker P."/>
            <person name="Grigoriev I.V."/>
            <person name="Bonfante P."/>
            <person name="Martin F.M."/>
        </authorList>
    </citation>
    <scope>NUCLEOTIDE SEQUENCE [LARGE SCALE GENOMIC DNA]</scope>
    <source>
        <strain evidence="2 3">RN42</strain>
    </source>
</reference>
<evidence type="ECO:0000313" key="2">
    <source>
        <dbReference type="EMBL" id="RPA84529.1"/>
    </source>
</evidence>
<evidence type="ECO:0000313" key="3">
    <source>
        <dbReference type="Proteomes" id="UP000275078"/>
    </source>
</evidence>
<feature type="compositionally biased region" description="Basic and acidic residues" evidence="1">
    <location>
        <begin position="542"/>
        <end position="552"/>
    </location>
</feature>
<keyword evidence="3" id="KW-1185">Reference proteome</keyword>
<feature type="compositionally biased region" description="Polar residues" evidence="1">
    <location>
        <begin position="381"/>
        <end position="412"/>
    </location>
</feature>
<sequence>MSYSNQTFPNFQFSPRSPTRRIASAGTAVDMSLVHSYQQNTTIQSPAGNPYNAPSYVGTPTSATSTAAPYSRYNPSIYSQAQASTSSLHQQYPPQANLRRPSVSPRRSTEGYNPRDYGVLTGREAGVATPIIPDAEDAPPPPPYSPPANGQPGSPYPSSGMQFNDGRREYTPASPRIGPAPRTAAQLTSIPPPPPGPPPSQPPSRAVSRERDLRSQTGFYRDSSPATPSNLRHESPMPDAPRTQNTPLPGPPPRAPQTPQSRYTRMDVSTTPSRDNLPQRGSSLAALQTSQLPQESPQSSNTLTSPIKRKMSVDEDLGARRGSPRANGNSTASSSSNTWRQASAPPEIMSSSRSSGSRAGFASSSNSDRQNQYHHDHMEITGSTPVPAANSQFSTPPISPENINNTQRSMNPARQLLTPPPSQSDNGPPTSLMDMPSLMIHTQLQGSRNTPLSPVGEEGTMDPDYVAAIKRHNDMINAEAFASSDEERLRIFTKFVREECKHRSRMYPVAVSKLKDWLKESGIGFPVEEPNLDEAVSPVSSRARDLWGDGHSRGRTPSRWWEGSVDGSGAVRSDGMADEDQFGRRYKRRSSLREIAQATRNAETTNPSAFLGSSAYPPEKKPEASPAPANRPRATPRPATRPRQIRLDVLPLLTLLPPYPPPFPAVNNSHPRLGVYRDLVRQFNDMNDILKPQRDFEAKSKKIIEQHNADRLKRRTHQLDHLQKLYSNGQLSFDDLQHYTKEYDSSSAQKEAAAYQALLTENFQEYERTIVTPIHTLIQERISAANEAFDNLKQMLTPPLPPIDATEETPTLQETLTLLKWLFDLLENLHTQQFTLIDKRTEAYSQTVLIKFQGQRYDEASQFFRQDAATRRDEHKTKQHQRAQEFHSLMESHVLPGIESLMSSFWDLAPLVATCLEKIPKDLTNVIPIVPQEDAHENPQWVAEPMKYLEEKLAEAEKGMRRFVEGKTELFCLLHEVRCWGLRLKGESEDGVTRELKEKVRLIEEEWDGVLGGLMKTVQERVSNAATKTEA</sequence>
<dbReference type="STRING" id="1160509.A0A3N4IFE5"/>
<feature type="compositionally biased region" description="Pro residues" evidence="1">
    <location>
        <begin position="190"/>
        <end position="202"/>
    </location>
</feature>
<feature type="compositionally biased region" description="Polar residues" evidence="1">
    <location>
        <begin position="73"/>
        <end position="94"/>
    </location>
</feature>
<feature type="compositionally biased region" description="Polar residues" evidence="1">
    <location>
        <begin position="598"/>
        <end position="608"/>
    </location>
</feature>
<dbReference type="OrthoDB" id="5367052at2759"/>
<protein>
    <submittedName>
        <fullName evidence="2">Uncharacterized protein</fullName>
    </submittedName>
</protein>
<accession>A0A3N4IFE5</accession>
<feature type="compositionally biased region" description="Polar residues" evidence="1">
    <location>
        <begin position="260"/>
        <end position="305"/>
    </location>
</feature>
<feature type="region of interest" description="Disordered" evidence="1">
    <location>
        <begin position="1"/>
        <end position="24"/>
    </location>
</feature>
<gene>
    <name evidence="2" type="ORF">BJ508DRAFT_412602</name>
</gene>
<dbReference type="EMBL" id="ML119658">
    <property type="protein sequence ID" value="RPA84529.1"/>
    <property type="molecule type" value="Genomic_DNA"/>
</dbReference>
<feature type="compositionally biased region" description="Polar residues" evidence="1">
    <location>
        <begin position="1"/>
        <end position="17"/>
    </location>
</feature>
<name>A0A3N4IFE5_ASCIM</name>
<proteinExistence type="predicted"/>
<organism evidence="2 3">
    <name type="scientific">Ascobolus immersus RN42</name>
    <dbReference type="NCBI Taxonomy" id="1160509"/>
    <lineage>
        <taxon>Eukaryota</taxon>
        <taxon>Fungi</taxon>
        <taxon>Dikarya</taxon>
        <taxon>Ascomycota</taxon>
        <taxon>Pezizomycotina</taxon>
        <taxon>Pezizomycetes</taxon>
        <taxon>Pezizales</taxon>
        <taxon>Ascobolaceae</taxon>
        <taxon>Ascobolus</taxon>
    </lineage>
</organism>
<dbReference type="AlphaFoldDB" id="A0A3N4IFE5"/>
<evidence type="ECO:0000256" key="1">
    <source>
        <dbReference type="SAM" id="MobiDB-lite"/>
    </source>
</evidence>
<feature type="compositionally biased region" description="Low complexity" evidence="1">
    <location>
        <begin position="326"/>
        <end position="338"/>
    </location>
</feature>
<feature type="compositionally biased region" description="Low complexity" evidence="1">
    <location>
        <begin position="59"/>
        <end position="69"/>
    </location>
</feature>
<dbReference type="Proteomes" id="UP000275078">
    <property type="component" value="Unassembled WGS sequence"/>
</dbReference>
<feature type="region of interest" description="Disordered" evidence="1">
    <location>
        <begin position="40"/>
        <end position="432"/>
    </location>
</feature>
<feature type="region of interest" description="Disordered" evidence="1">
    <location>
        <begin position="527"/>
        <end position="643"/>
    </location>
</feature>
<feature type="compositionally biased region" description="Low complexity" evidence="1">
    <location>
        <begin position="624"/>
        <end position="642"/>
    </location>
</feature>